<dbReference type="Proteomes" id="UP000002574">
    <property type="component" value="Chromosome"/>
</dbReference>
<dbReference type="Pfam" id="PF08984">
    <property type="entry name" value="DUF1858"/>
    <property type="match status" value="1"/>
</dbReference>
<dbReference type="STRING" id="608538.HTH_1304"/>
<dbReference type="OrthoDB" id="15437at2"/>
<protein>
    <recommendedName>
        <fullName evidence="1">DUF1858 domain-containing protein</fullName>
    </recommendedName>
</protein>
<dbReference type="AlphaFoldDB" id="D3DIV5"/>
<reference evidence="2 3" key="1">
    <citation type="journal article" date="2010" name="J. Bacteriol.">
        <title>Complete genome sequence of the thermophilic, obligately chemolithoautotrophic hydrogen-oxidizing bacterium Hydrogenobacter thermophilus TK-6.</title>
        <authorList>
            <person name="Arai H."/>
            <person name="Kanbe H."/>
            <person name="Ishii M."/>
            <person name="Igarashi Y."/>
        </authorList>
    </citation>
    <scope>NUCLEOTIDE SEQUENCE [LARGE SCALE GENOMIC DNA]</scope>
    <source>
        <strain evidence="3">DSM 6534 / IAM 12695 / TK-6 [Tokyo]</strain>
    </source>
</reference>
<gene>
    <name evidence="2" type="ordered locus">HTH_1304</name>
</gene>
<name>D3DIV5_HYDTT</name>
<dbReference type="EMBL" id="AP011112">
    <property type="protein sequence ID" value="BAI69757.1"/>
    <property type="molecule type" value="Genomic_DNA"/>
</dbReference>
<proteinExistence type="predicted"/>
<keyword evidence="3" id="KW-1185">Reference proteome</keyword>
<sequence length="78" mass="9484">MKDRITFDTNLKQLLEEFPKIRELLYEYGLRKLEEEDITDVVLDKLTLKGFFRMMDLDDEAQGILWEKIQHLYKESED</sequence>
<accession>D3DIV5</accession>
<evidence type="ECO:0000313" key="3">
    <source>
        <dbReference type="Proteomes" id="UP000002574"/>
    </source>
</evidence>
<dbReference type="SUPFAM" id="SSF140683">
    <property type="entry name" value="SP0561-like"/>
    <property type="match status" value="1"/>
</dbReference>
<feature type="domain" description="DUF1858" evidence="1">
    <location>
        <begin position="5"/>
        <end position="60"/>
    </location>
</feature>
<dbReference type="RefSeq" id="WP_012963937.1">
    <property type="nucleotide sequence ID" value="NC_013799.1"/>
</dbReference>
<dbReference type="KEGG" id="hth:HTH_1304"/>
<dbReference type="InterPro" id="IPR015077">
    <property type="entry name" value="DUF1858"/>
</dbReference>
<dbReference type="InterPro" id="IPR038062">
    <property type="entry name" value="ScdA-like_N_sf"/>
</dbReference>
<organism evidence="2 3">
    <name type="scientific">Hydrogenobacter thermophilus (strain DSM 6534 / IAM 12695 / TK-6)</name>
    <dbReference type="NCBI Taxonomy" id="608538"/>
    <lineage>
        <taxon>Bacteria</taxon>
        <taxon>Pseudomonadati</taxon>
        <taxon>Aquificota</taxon>
        <taxon>Aquificia</taxon>
        <taxon>Aquificales</taxon>
        <taxon>Aquificaceae</taxon>
        <taxon>Hydrogenobacter</taxon>
    </lineage>
</organism>
<evidence type="ECO:0000313" key="2">
    <source>
        <dbReference type="EMBL" id="BAI69757.1"/>
    </source>
</evidence>
<evidence type="ECO:0000259" key="1">
    <source>
        <dbReference type="Pfam" id="PF08984"/>
    </source>
</evidence>
<dbReference type="KEGG" id="hte:Hydth_1296"/>
<dbReference type="Gene3D" id="1.10.3910.10">
    <property type="entry name" value="SP0561-like"/>
    <property type="match status" value="1"/>
</dbReference>